<dbReference type="SUPFAM" id="SSF47095">
    <property type="entry name" value="HMG-box"/>
    <property type="match status" value="1"/>
</dbReference>
<dbReference type="InterPro" id="IPR036910">
    <property type="entry name" value="HMG_box_dom_sf"/>
</dbReference>
<comment type="caution">
    <text evidence="4">The sequence shown here is derived from an EMBL/GenBank/DDBJ whole genome shotgun (WGS) entry which is preliminary data.</text>
</comment>
<proteinExistence type="predicted"/>
<name>A0ABR1GA98_AURAN</name>
<dbReference type="CDD" id="cd00084">
    <property type="entry name" value="HMG-box_SF"/>
    <property type="match status" value="1"/>
</dbReference>
<keyword evidence="1" id="KW-0539">Nucleus</keyword>
<keyword evidence="1" id="KW-0238">DNA-binding</keyword>
<protein>
    <recommendedName>
        <fullName evidence="3">HMG box domain-containing protein</fullName>
    </recommendedName>
</protein>
<feature type="domain" description="HMG box" evidence="3">
    <location>
        <begin position="1"/>
        <end position="42"/>
    </location>
</feature>
<dbReference type="EMBL" id="JBBJCI010000038">
    <property type="protein sequence ID" value="KAK7250215.1"/>
    <property type="molecule type" value="Genomic_DNA"/>
</dbReference>
<accession>A0ABR1GA98</accession>
<evidence type="ECO:0000256" key="1">
    <source>
        <dbReference type="PROSITE-ProRule" id="PRU00267"/>
    </source>
</evidence>
<feature type="region of interest" description="Disordered" evidence="2">
    <location>
        <begin position="46"/>
        <end position="83"/>
    </location>
</feature>
<dbReference type="Gene3D" id="1.10.30.10">
    <property type="entry name" value="High mobility group box domain"/>
    <property type="match status" value="1"/>
</dbReference>
<dbReference type="Proteomes" id="UP001363151">
    <property type="component" value="Unassembled WGS sequence"/>
</dbReference>
<gene>
    <name evidence="4" type="ORF">SO694_00006672</name>
</gene>
<evidence type="ECO:0000259" key="3">
    <source>
        <dbReference type="PROSITE" id="PS50118"/>
    </source>
</evidence>
<feature type="DNA-binding region" description="HMG box" evidence="1">
    <location>
        <begin position="1"/>
        <end position="42"/>
    </location>
</feature>
<sequence length="83" mass="8806">MLFSKEMRPKVKREFPGLSFGELGAKLGELWRGLESAAKASYTAGTVPAAAPAPPAPAPAPRPAARRPPPRPISEDDDIIDLT</sequence>
<evidence type="ECO:0000313" key="5">
    <source>
        <dbReference type="Proteomes" id="UP001363151"/>
    </source>
</evidence>
<dbReference type="InterPro" id="IPR009071">
    <property type="entry name" value="HMG_box_dom"/>
</dbReference>
<organism evidence="4 5">
    <name type="scientific">Aureococcus anophagefferens</name>
    <name type="common">Harmful bloom alga</name>
    <dbReference type="NCBI Taxonomy" id="44056"/>
    <lineage>
        <taxon>Eukaryota</taxon>
        <taxon>Sar</taxon>
        <taxon>Stramenopiles</taxon>
        <taxon>Ochrophyta</taxon>
        <taxon>Pelagophyceae</taxon>
        <taxon>Pelagomonadales</taxon>
        <taxon>Pelagomonadaceae</taxon>
        <taxon>Aureococcus</taxon>
    </lineage>
</organism>
<feature type="compositionally biased region" description="Pro residues" evidence="2">
    <location>
        <begin position="51"/>
        <end position="63"/>
    </location>
</feature>
<dbReference type="PROSITE" id="PS50118">
    <property type="entry name" value="HMG_BOX_2"/>
    <property type="match status" value="1"/>
</dbReference>
<keyword evidence="5" id="KW-1185">Reference proteome</keyword>
<dbReference type="Pfam" id="PF00505">
    <property type="entry name" value="HMG_box"/>
    <property type="match status" value="1"/>
</dbReference>
<evidence type="ECO:0000313" key="4">
    <source>
        <dbReference type="EMBL" id="KAK7250215.1"/>
    </source>
</evidence>
<evidence type="ECO:0000256" key="2">
    <source>
        <dbReference type="SAM" id="MobiDB-lite"/>
    </source>
</evidence>
<dbReference type="PRINTS" id="PR00886">
    <property type="entry name" value="HIGHMOBLTY12"/>
</dbReference>
<reference evidence="4 5" key="1">
    <citation type="submission" date="2024-03" db="EMBL/GenBank/DDBJ databases">
        <title>Aureococcus anophagefferens CCMP1851 and Kratosvirus quantuckense: Draft genome of a second virus-susceptible host strain in the model system.</title>
        <authorList>
            <person name="Chase E."/>
            <person name="Truchon A.R."/>
            <person name="Schepens W."/>
            <person name="Wilhelm S.W."/>
        </authorList>
    </citation>
    <scope>NUCLEOTIDE SEQUENCE [LARGE SCALE GENOMIC DNA]</scope>
    <source>
        <strain evidence="4 5">CCMP1851</strain>
    </source>
</reference>